<feature type="domain" description="F-box/LRR-repeat protein 15/At3g58940/PEG3-like LRR" evidence="2">
    <location>
        <begin position="124"/>
        <end position="197"/>
    </location>
</feature>
<evidence type="ECO:0000256" key="1">
    <source>
        <dbReference type="SAM" id="MobiDB-lite"/>
    </source>
</evidence>
<dbReference type="EMBL" id="SPHZ02000005">
    <property type="protein sequence ID" value="KAF0917602.1"/>
    <property type="molecule type" value="Genomic_DNA"/>
</dbReference>
<proteinExistence type="predicted"/>
<reference evidence="3 4" key="1">
    <citation type="submission" date="2019-11" db="EMBL/GenBank/DDBJ databases">
        <title>Whole genome sequence of Oryza granulata.</title>
        <authorList>
            <person name="Li W."/>
        </authorList>
    </citation>
    <scope>NUCLEOTIDE SEQUENCE [LARGE SCALE GENOMIC DNA]</scope>
    <source>
        <strain evidence="4">cv. Menghai</strain>
        <tissue evidence="3">Leaf</tissue>
    </source>
</reference>
<dbReference type="SUPFAM" id="SSF52047">
    <property type="entry name" value="RNI-like"/>
    <property type="match status" value="1"/>
</dbReference>
<dbReference type="OrthoDB" id="672536at2759"/>
<organism evidence="3 4">
    <name type="scientific">Oryza meyeriana var. granulata</name>
    <dbReference type="NCBI Taxonomy" id="110450"/>
    <lineage>
        <taxon>Eukaryota</taxon>
        <taxon>Viridiplantae</taxon>
        <taxon>Streptophyta</taxon>
        <taxon>Embryophyta</taxon>
        <taxon>Tracheophyta</taxon>
        <taxon>Spermatophyta</taxon>
        <taxon>Magnoliopsida</taxon>
        <taxon>Liliopsida</taxon>
        <taxon>Poales</taxon>
        <taxon>Poaceae</taxon>
        <taxon>BOP clade</taxon>
        <taxon>Oryzoideae</taxon>
        <taxon>Oryzeae</taxon>
        <taxon>Oryzinae</taxon>
        <taxon>Oryza</taxon>
        <taxon>Oryza meyeriana</taxon>
    </lineage>
</organism>
<dbReference type="InterPro" id="IPR055411">
    <property type="entry name" value="LRR_FXL15/At3g58940/PEG3-like"/>
</dbReference>
<feature type="region of interest" description="Disordered" evidence="1">
    <location>
        <begin position="1"/>
        <end position="57"/>
    </location>
</feature>
<gene>
    <name evidence="3" type="ORF">E2562_020973</name>
</gene>
<dbReference type="Proteomes" id="UP000479710">
    <property type="component" value="Unassembled WGS sequence"/>
</dbReference>
<feature type="compositionally biased region" description="Low complexity" evidence="1">
    <location>
        <begin position="10"/>
        <end position="19"/>
    </location>
</feature>
<protein>
    <recommendedName>
        <fullName evidence="2">F-box/LRR-repeat protein 15/At3g58940/PEG3-like LRR domain-containing protein</fullName>
    </recommendedName>
</protein>
<evidence type="ECO:0000313" key="4">
    <source>
        <dbReference type="Proteomes" id="UP000479710"/>
    </source>
</evidence>
<dbReference type="AlphaFoldDB" id="A0A6G1DZD6"/>
<feature type="compositionally biased region" description="Basic and acidic residues" evidence="1">
    <location>
        <begin position="20"/>
        <end position="57"/>
    </location>
</feature>
<evidence type="ECO:0000313" key="3">
    <source>
        <dbReference type="EMBL" id="KAF0917602.1"/>
    </source>
</evidence>
<comment type="caution">
    <text evidence="3">The sequence shown here is derived from an EMBL/GenBank/DDBJ whole genome shotgun (WGS) entry which is preliminary data.</text>
</comment>
<evidence type="ECO:0000259" key="2">
    <source>
        <dbReference type="Pfam" id="PF24758"/>
    </source>
</evidence>
<name>A0A6G1DZD6_9ORYZ</name>
<dbReference type="Pfam" id="PF24758">
    <property type="entry name" value="LRR_At5g56370"/>
    <property type="match status" value="1"/>
</dbReference>
<sequence length="205" mass="23082">MKSEKDEETATMAMAMAGEEGWRGRTRDERRQGEKRLGPRGEQRPQRSARHGEEKACPRWLSGGGGNDIAGSLRRLLSSAKDSAALIRRFLVGAHLCTVERLYVHLRSKSARHSVVFYFRYLNPHIQTLTLRGINFSGRSFGWGSTFAHLTSIHLNSVGFRDNYFLGMLSMCPVLRVLKLLYCDSLRIVTISAPNLQPALHRLGV</sequence>
<accession>A0A6G1DZD6</accession>
<keyword evidence="4" id="KW-1185">Reference proteome</keyword>